<comment type="subcellular location">
    <subcellularLocation>
        <location evidence="1">Endomembrane system</location>
        <topology evidence="1">Multi-pass membrane protein</topology>
    </subcellularLocation>
</comment>
<feature type="transmembrane region" description="Helical" evidence="6">
    <location>
        <begin position="61"/>
        <end position="80"/>
    </location>
</feature>
<dbReference type="InterPro" id="IPR024671">
    <property type="entry name" value="Atg22-like"/>
</dbReference>
<protein>
    <submittedName>
        <fullName evidence="8">MFS transporter</fullName>
    </submittedName>
</protein>
<evidence type="ECO:0000256" key="4">
    <source>
        <dbReference type="ARBA" id="ARBA00022989"/>
    </source>
</evidence>
<evidence type="ECO:0000256" key="1">
    <source>
        <dbReference type="ARBA" id="ARBA00004127"/>
    </source>
</evidence>
<dbReference type="Pfam" id="PF11700">
    <property type="entry name" value="ATG22"/>
    <property type="match status" value="1"/>
</dbReference>
<name>A0ABR6EU59_9SPHI</name>
<feature type="transmembrane region" description="Helical" evidence="6">
    <location>
        <begin position="21"/>
        <end position="41"/>
    </location>
</feature>
<evidence type="ECO:0000313" key="9">
    <source>
        <dbReference type="Proteomes" id="UP000636110"/>
    </source>
</evidence>
<keyword evidence="9" id="KW-1185">Reference proteome</keyword>
<feature type="transmembrane region" description="Helical" evidence="6">
    <location>
        <begin position="284"/>
        <end position="302"/>
    </location>
</feature>
<comment type="caution">
    <text evidence="8">The sequence shown here is derived from an EMBL/GenBank/DDBJ whole genome shotgun (WGS) entry which is preliminary data.</text>
</comment>
<organism evidence="8 9">
    <name type="scientific">Pedobacter gandavensis</name>
    <dbReference type="NCBI Taxonomy" id="2679963"/>
    <lineage>
        <taxon>Bacteria</taxon>
        <taxon>Pseudomonadati</taxon>
        <taxon>Bacteroidota</taxon>
        <taxon>Sphingobacteriia</taxon>
        <taxon>Sphingobacteriales</taxon>
        <taxon>Sphingobacteriaceae</taxon>
        <taxon>Pedobacter</taxon>
    </lineage>
</organism>
<dbReference type="EMBL" id="WNXC01000001">
    <property type="protein sequence ID" value="MBB2148501.1"/>
    <property type="molecule type" value="Genomic_DNA"/>
</dbReference>
<dbReference type="PROSITE" id="PS50850">
    <property type="entry name" value="MFS"/>
    <property type="match status" value="1"/>
</dbReference>
<dbReference type="PANTHER" id="PTHR23519">
    <property type="entry name" value="AUTOPHAGY-RELATED PROTEIN 22"/>
    <property type="match status" value="1"/>
</dbReference>
<gene>
    <name evidence="8" type="ORF">GM920_06205</name>
</gene>
<keyword evidence="2" id="KW-0813">Transport</keyword>
<keyword evidence="5 6" id="KW-0472">Membrane</keyword>
<feature type="transmembrane region" description="Helical" evidence="6">
    <location>
        <begin position="157"/>
        <end position="177"/>
    </location>
</feature>
<dbReference type="RefSeq" id="WP_182954519.1">
    <property type="nucleotide sequence ID" value="NZ_WNXC01000001.1"/>
</dbReference>
<feature type="transmembrane region" description="Helical" evidence="6">
    <location>
        <begin position="189"/>
        <end position="210"/>
    </location>
</feature>
<accession>A0ABR6EU59</accession>
<feature type="transmembrane region" description="Helical" evidence="6">
    <location>
        <begin position="118"/>
        <end position="136"/>
    </location>
</feature>
<feature type="transmembrane region" description="Helical" evidence="6">
    <location>
        <begin position="402"/>
        <end position="424"/>
    </location>
</feature>
<dbReference type="Proteomes" id="UP000636110">
    <property type="component" value="Unassembled WGS sequence"/>
</dbReference>
<evidence type="ECO:0000256" key="6">
    <source>
        <dbReference type="SAM" id="Phobius"/>
    </source>
</evidence>
<evidence type="ECO:0000256" key="5">
    <source>
        <dbReference type="ARBA" id="ARBA00023136"/>
    </source>
</evidence>
<dbReference type="InterPro" id="IPR036259">
    <property type="entry name" value="MFS_trans_sf"/>
</dbReference>
<evidence type="ECO:0000256" key="2">
    <source>
        <dbReference type="ARBA" id="ARBA00022448"/>
    </source>
</evidence>
<keyword evidence="4 6" id="KW-1133">Transmembrane helix</keyword>
<feature type="transmembrane region" description="Helical" evidence="6">
    <location>
        <begin position="251"/>
        <end position="272"/>
    </location>
</feature>
<feature type="transmembrane region" description="Helical" evidence="6">
    <location>
        <begin position="377"/>
        <end position="396"/>
    </location>
</feature>
<dbReference type="PANTHER" id="PTHR23519:SF1">
    <property type="entry name" value="AUTOPHAGY-RELATED PROTEIN 22"/>
    <property type="match status" value="1"/>
</dbReference>
<dbReference type="InterPro" id="IPR020846">
    <property type="entry name" value="MFS_dom"/>
</dbReference>
<keyword evidence="3 6" id="KW-0812">Transmembrane</keyword>
<evidence type="ECO:0000256" key="3">
    <source>
        <dbReference type="ARBA" id="ARBA00022692"/>
    </source>
</evidence>
<sequence length="434" mass="48289">MEQKNDKKVIRSWAFFDWANSAYNLVITSTIFPAYYTIITTTAEHGDQVKFFGHTFTNTALSNYALSAAYLVMVILMPLLSATADYRGNKKIFMKIFTYIGGFACMGLFFFRLESLELGVILFAIAAMGYIGGVLFNNSYLPEIASKDQQDRVSAQGFAYGYVGSVLLQIICFVFVLKPELFGITDASLPARLSFLLVGIWWIGFAQIPFRKLPAGSPNYTAINKSLVHSGFGELMKVWKQLKQMKFLKHYLIAFFFYSMGVQTVMLAAAGFGEKTLHLGTSKLIAVILIMQLVAILGAMWMSKLAKRIGNVNVLILVVVIWVGSCVYAYFITNEFEFYGLAAVVGLIMGGIQSLSRSTYSKFLPENTPDTVSFFSFYDVTEKLAVVIGLFSFAYIEEQTGSIRNSVLALASFFVIGLIFLLLLKKAEPKLVKG</sequence>
<dbReference type="InterPro" id="IPR050495">
    <property type="entry name" value="ATG22/LtaA_families"/>
</dbReference>
<dbReference type="SUPFAM" id="SSF103473">
    <property type="entry name" value="MFS general substrate transporter"/>
    <property type="match status" value="1"/>
</dbReference>
<evidence type="ECO:0000313" key="8">
    <source>
        <dbReference type="EMBL" id="MBB2148501.1"/>
    </source>
</evidence>
<reference evidence="8 9" key="1">
    <citation type="submission" date="2019-11" db="EMBL/GenBank/DDBJ databases">
        <title>Description of Pedobacter sp. LMG 31462T.</title>
        <authorList>
            <person name="Carlier A."/>
            <person name="Qi S."/>
            <person name="Vandamme P."/>
        </authorList>
    </citation>
    <scope>NUCLEOTIDE SEQUENCE [LARGE SCALE GENOMIC DNA]</scope>
    <source>
        <strain evidence="8 9">LMG 31462</strain>
    </source>
</reference>
<proteinExistence type="predicted"/>
<feature type="transmembrane region" description="Helical" evidence="6">
    <location>
        <begin position="338"/>
        <end position="356"/>
    </location>
</feature>
<feature type="domain" description="Major facilitator superfamily (MFS) profile" evidence="7">
    <location>
        <begin position="247"/>
        <end position="434"/>
    </location>
</feature>
<evidence type="ECO:0000259" key="7">
    <source>
        <dbReference type="PROSITE" id="PS50850"/>
    </source>
</evidence>
<feature type="transmembrane region" description="Helical" evidence="6">
    <location>
        <begin position="92"/>
        <end position="112"/>
    </location>
</feature>
<feature type="transmembrane region" description="Helical" evidence="6">
    <location>
        <begin position="314"/>
        <end position="332"/>
    </location>
</feature>
<dbReference type="Gene3D" id="1.20.1250.20">
    <property type="entry name" value="MFS general substrate transporter like domains"/>
    <property type="match status" value="1"/>
</dbReference>